<reference evidence="11 12" key="1">
    <citation type="journal article" date="2019" name="Sci. Rep.">
        <title>Sulfobacillus thermotolerans: new insights into resistance and metabolic capacities of acidophilic chemolithotrophs.</title>
        <authorList>
            <person name="Panyushkina A.E."/>
            <person name="Babenko V.V."/>
            <person name="Nikitina A.S."/>
            <person name="Selezneva O.V."/>
            <person name="Tsaplina I.A."/>
            <person name="Letarova M.A."/>
            <person name="Kostryukova E.S."/>
            <person name="Letarov A.V."/>
        </authorList>
    </citation>
    <scope>NUCLEOTIDE SEQUENCE [LARGE SCALE GENOMIC DNA]</scope>
    <source>
        <strain evidence="11 12">Kr1</strain>
    </source>
</reference>
<feature type="transmembrane region" description="Helical" evidence="8">
    <location>
        <begin position="182"/>
        <end position="199"/>
    </location>
</feature>
<evidence type="ECO:0000256" key="7">
    <source>
        <dbReference type="ARBA" id="ARBA00023136"/>
    </source>
</evidence>
<gene>
    <name evidence="11" type="ORF">BXT84_13290</name>
</gene>
<dbReference type="InterPro" id="IPR002524">
    <property type="entry name" value="Cation_efflux"/>
</dbReference>
<sequence>MHQHSSHHATHAVRQLTWALILTLIIFIVEFIGGLESHSVSVLSNALHLLSDSGAMALAYYAAKVQAHPPTARLSYGYRRSGILAALINGLALVILSTLLIAAGIYRLIRPQTVQAPVMVWLGLLALVFNAAITLLLIRHEEHDLNVRSMFWHAVSDAAGSFSVMVSGLLILWTHWSGFDPLSGIIIGLVLFRASVAITRKSIAILMEATPLGIDPAAIEASLRLIPGVDDVHHIHVWALESGYNVLSAHVLTGNMSLREGQQLLATLKTRLTTDFAIHHVTIQLETDHHPHPDDDCIHPSS</sequence>
<organism evidence="11 12">
    <name type="scientific">Sulfobacillus thermotolerans</name>
    <dbReference type="NCBI Taxonomy" id="338644"/>
    <lineage>
        <taxon>Bacteria</taxon>
        <taxon>Bacillati</taxon>
        <taxon>Bacillota</taxon>
        <taxon>Clostridia</taxon>
        <taxon>Eubacteriales</taxon>
        <taxon>Clostridiales Family XVII. Incertae Sedis</taxon>
        <taxon>Sulfobacillus</taxon>
    </lineage>
</organism>
<evidence type="ECO:0000259" key="9">
    <source>
        <dbReference type="Pfam" id="PF01545"/>
    </source>
</evidence>
<dbReference type="NCBIfam" id="TIGR01297">
    <property type="entry name" value="CDF"/>
    <property type="match status" value="1"/>
</dbReference>
<dbReference type="Gene3D" id="1.20.1510.10">
    <property type="entry name" value="Cation efflux protein transmembrane domain"/>
    <property type="match status" value="1"/>
</dbReference>
<dbReference type="Pfam" id="PF01545">
    <property type="entry name" value="Cation_efflux"/>
    <property type="match status" value="1"/>
</dbReference>
<evidence type="ECO:0000256" key="8">
    <source>
        <dbReference type="SAM" id="Phobius"/>
    </source>
</evidence>
<evidence type="ECO:0000256" key="4">
    <source>
        <dbReference type="ARBA" id="ARBA00022692"/>
    </source>
</evidence>
<dbReference type="SUPFAM" id="SSF160240">
    <property type="entry name" value="Cation efflux protein cytoplasmic domain-like"/>
    <property type="match status" value="1"/>
</dbReference>
<evidence type="ECO:0008006" key="13">
    <source>
        <dbReference type="Google" id="ProtNLM"/>
    </source>
</evidence>
<keyword evidence="6" id="KW-0406">Ion transport</keyword>
<feature type="transmembrane region" description="Helical" evidence="8">
    <location>
        <begin position="12"/>
        <end position="33"/>
    </location>
</feature>
<accession>A0ABM6RU48</accession>
<dbReference type="Pfam" id="PF16916">
    <property type="entry name" value="ZT_dimer"/>
    <property type="match status" value="1"/>
</dbReference>
<keyword evidence="5 8" id="KW-1133">Transmembrane helix</keyword>
<feature type="domain" description="Cation efflux protein cytoplasmic" evidence="10">
    <location>
        <begin position="215"/>
        <end position="286"/>
    </location>
</feature>
<dbReference type="InterPro" id="IPR058533">
    <property type="entry name" value="Cation_efflux_TM"/>
</dbReference>
<feature type="transmembrane region" description="Helical" evidence="8">
    <location>
        <begin position="150"/>
        <end position="176"/>
    </location>
</feature>
<name>A0ABM6RU48_9FIRM</name>
<dbReference type="RefSeq" id="WP_158246346.1">
    <property type="nucleotide sequence ID" value="NZ_CP133983.1"/>
</dbReference>
<evidence type="ECO:0000256" key="2">
    <source>
        <dbReference type="ARBA" id="ARBA00008873"/>
    </source>
</evidence>
<proteinExistence type="inferred from homology"/>
<evidence type="ECO:0000313" key="11">
    <source>
        <dbReference type="EMBL" id="AUW94800.1"/>
    </source>
</evidence>
<keyword evidence="7 8" id="KW-0472">Membrane</keyword>
<evidence type="ECO:0000256" key="6">
    <source>
        <dbReference type="ARBA" id="ARBA00023065"/>
    </source>
</evidence>
<dbReference type="InterPro" id="IPR036837">
    <property type="entry name" value="Cation_efflux_CTD_sf"/>
</dbReference>
<feature type="transmembrane region" description="Helical" evidence="8">
    <location>
        <begin position="45"/>
        <end position="63"/>
    </location>
</feature>
<dbReference type="PANTHER" id="PTHR11562:SF17">
    <property type="entry name" value="RE54080P-RELATED"/>
    <property type="match status" value="1"/>
</dbReference>
<keyword evidence="3" id="KW-0813">Transport</keyword>
<protein>
    <recommendedName>
        <fullName evidence="13">Cation transporter</fullName>
    </recommendedName>
</protein>
<dbReference type="EMBL" id="CP019454">
    <property type="protein sequence ID" value="AUW94800.1"/>
    <property type="molecule type" value="Genomic_DNA"/>
</dbReference>
<dbReference type="SUPFAM" id="SSF161111">
    <property type="entry name" value="Cation efflux protein transmembrane domain-like"/>
    <property type="match status" value="1"/>
</dbReference>
<dbReference type="InterPro" id="IPR027470">
    <property type="entry name" value="Cation_efflux_CTD"/>
</dbReference>
<dbReference type="Gene3D" id="3.30.70.1350">
    <property type="entry name" value="Cation efflux protein, cytoplasmic domain"/>
    <property type="match status" value="1"/>
</dbReference>
<feature type="transmembrane region" description="Helical" evidence="8">
    <location>
        <begin position="83"/>
        <end position="106"/>
    </location>
</feature>
<evidence type="ECO:0000256" key="5">
    <source>
        <dbReference type="ARBA" id="ARBA00022989"/>
    </source>
</evidence>
<evidence type="ECO:0000259" key="10">
    <source>
        <dbReference type="Pfam" id="PF16916"/>
    </source>
</evidence>
<dbReference type="InterPro" id="IPR050681">
    <property type="entry name" value="CDF/SLC30A"/>
</dbReference>
<dbReference type="InterPro" id="IPR027469">
    <property type="entry name" value="Cation_efflux_TMD_sf"/>
</dbReference>
<evidence type="ECO:0000313" key="12">
    <source>
        <dbReference type="Proteomes" id="UP000325292"/>
    </source>
</evidence>
<evidence type="ECO:0000256" key="1">
    <source>
        <dbReference type="ARBA" id="ARBA00004141"/>
    </source>
</evidence>
<dbReference type="PANTHER" id="PTHR11562">
    <property type="entry name" value="CATION EFFLUX PROTEIN/ ZINC TRANSPORTER"/>
    <property type="match status" value="1"/>
</dbReference>
<keyword evidence="12" id="KW-1185">Reference proteome</keyword>
<feature type="transmembrane region" description="Helical" evidence="8">
    <location>
        <begin position="118"/>
        <end position="138"/>
    </location>
</feature>
<comment type="subcellular location">
    <subcellularLocation>
        <location evidence="1">Membrane</location>
        <topology evidence="1">Multi-pass membrane protein</topology>
    </subcellularLocation>
</comment>
<feature type="domain" description="Cation efflux protein transmembrane" evidence="9">
    <location>
        <begin position="18"/>
        <end position="207"/>
    </location>
</feature>
<dbReference type="Proteomes" id="UP000325292">
    <property type="component" value="Chromosome"/>
</dbReference>
<keyword evidence="4 8" id="KW-0812">Transmembrane</keyword>
<evidence type="ECO:0000256" key="3">
    <source>
        <dbReference type="ARBA" id="ARBA00022448"/>
    </source>
</evidence>
<comment type="similarity">
    <text evidence="2">Belongs to the cation diffusion facilitator (CDF) transporter (TC 2.A.4) family. SLC30A subfamily.</text>
</comment>